<dbReference type="EMBL" id="LQMQ01000005">
    <property type="protein sequence ID" value="KUO42515.1"/>
    <property type="molecule type" value="Genomic_DNA"/>
</dbReference>
<dbReference type="InterPro" id="IPR011704">
    <property type="entry name" value="ATPase_dyneun-rel_AAA"/>
</dbReference>
<proteinExistence type="predicted"/>
<gene>
    <name evidence="2" type="ORF">APZ16_04280</name>
</gene>
<dbReference type="CDD" id="cd00009">
    <property type="entry name" value="AAA"/>
    <property type="match status" value="1"/>
</dbReference>
<dbReference type="STRING" id="1776334.APZ16_04280"/>
<dbReference type="InterPro" id="IPR003593">
    <property type="entry name" value="AAA+_ATPase"/>
</dbReference>
<evidence type="ECO:0000259" key="1">
    <source>
        <dbReference type="SMART" id="SM00382"/>
    </source>
</evidence>
<evidence type="ECO:0000313" key="3">
    <source>
        <dbReference type="Proteomes" id="UP000074294"/>
    </source>
</evidence>
<name>A0A147K0Y6_HADYE</name>
<dbReference type="PANTHER" id="PTHR42759">
    <property type="entry name" value="MOXR FAMILY PROTEIN"/>
    <property type="match status" value="1"/>
</dbReference>
<evidence type="ECO:0000313" key="2">
    <source>
        <dbReference type="EMBL" id="KUO42515.1"/>
    </source>
</evidence>
<protein>
    <recommendedName>
        <fullName evidence="1">AAA+ ATPase domain-containing protein</fullName>
    </recommendedName>
</protein>
<dbReference type="PIRSF" id="PIRSF002849">
    <property type="entry name" value="AAA_ATPase_chaperone_MoxR_prd"/>
    <property type="match status" value="1"/>
</dbReference>
<reference evidence="2 3" key="1">
    <citation type="journal article" date="2016" name="Nat. Microbiol.">
        <title>Genomic inference of the metabolism of cosmopolitan subsurface Archaea, Hadesarchaea.</title>
        <authorList>
            <person name="Baker B.J."/>
            <person name="Saw J.H."/>
            <person name="Lind A.E."/>
            <person name="Lazar C.S."/>
            <person name="Hinrichs K.-U."/>
            <person name="Teske A.P."/>
            <person name="Ettema T.J."/>
        </authorList>
    </citation>
    <scope>NUCLEOTIDE SEQUENCE [LARGE SCALE GENOMIC DNA]</scope>
</reference>
<dbReference type="Gene3D" id="3.40.50.300">
    <property type="entry name" value="P-loop containing nucleotide triphosphate hydrolases"/>
    <property type="match status" value="1"/>
</dbReference>
<dbReference type="InterPro" id="IPR027417">
    <property type="entry name" value="P-loop_NTPase"/>
</dbReference>
<dbReference type="AlphaFoldDB" id="A0A147K0Y6"/>
<dbReference type="Pfam" id="PF07728">
    <property type="entry name" value="AAA_5"/>
    <property type="match status" value="1"/>
</dbReference>
<dbReference type="GO" id="GO:0005524">
    <property type="term" value="F:ATP binding"/>
    <property type="evidence" value="ECO:0007669"/>
    <property type="project" value="InterPro"/>
</dbReference>
<organism evidence="2 3">
    <name type="scientific">Hadarchaeum yellowstonense</name>
    <dbReference type="NCBI Taxonomy" id="1776334"/>
    <lineage>
        <taxon>Archaea</taxon>
        <taxon>Methanobacteriati</taxon>
        <taxon>Candidatus Hadarchaeota</taxon>
        <taxon>Candidatus Hadarchaeia</taxon>
        <taxon>Candidatus Hadarchaeales</taxon>
        <taxon>Candidatus Hadarchaeaceae</taxon>
        <taxon>Candidatus Hadarchaeum</taxon>
    </lineage>
</organism>
<dbReference type="SMART" id="SM00382">
    <property type="entry name" value="AAA"/>
    <property type="match status" value="1"/>
</dbReference>
<dbReference type="Proteomes" id="UP000074294">
    <property type="component" value="Unassembled WGS sequence"/>
</dbReference>
<dbReference type="GO" id="GO:0016887">
    <property type="term" value="F:ATP hydrolysis activity"/>
    <property type="evidence" value="ECO:0007669"/>
    <property type="project" value="InterPro"/>
</dbReference>
<comment type="caution">
    <text evidence="2">The sequence shown here is derived from an EMBL/GenBank/DDBJ whole genome shotgun (WGS) entry which is preliminary data.</text>
</comment>
<dbReference type="PANTHER" id="PTHR42759:SF1">
    <property type="entry name" value="MAGNESIUM-CHELATASE SUBUNIT CHLD"/>
    <property type="match status" value="1"/>
</dbReference>
<dbReference type="InterPro" id="IPR050764">
    <property type="entry name" value="CbbQ/NirQ/NorQ/GpvN"/>
</dbReference>
<accession>A0A147K0Y6</accession>
<sequence length="296" mass="32895">MGEMEEIKKIQQSFGVIGRERELERALAVVKAGRHLLIEGPVGVGKTVIALAISHYLQKQVYRVDGDERYTEQKLTGWFDPPVVMRLGYVREAFIPGPLTLAMQNGGALFINELNRMPESVQNVLLPAMDEFRIEIPKIGKITAAKGFVIIATQNPREFIATSPISEALRDRFELVTLGYQPEAEEVEIVKLHTGVDEDFARLVVRIVRATREHPDIRRGASIRAAISVCLLALQLGGDAEAVRKACHLALPTRVELKEEARNQLDEVIDGIVDSVLKRTAGFERPAVSAEVKKKT</sequence>
<dbReference type="SUPFAM" id="SSF52540">
    <property type="entry name" value="P-loop containing nucleoside triphosphate hydrolases"/>
    <property type="match status" value="1"/>
</dbReference>
<feature type="domain" description="AAA+ ATPase" evidence="1">
    <location>
        <begin position="32"/>
        <end position="183"/>
    </location>
</feature>